<dbReference type="AlphaFoldDB" id="X1RHR1"/>
<gene>
    <name evidence="1" type="ORF">S12H4_14182</name>
</gene>
<dbReference type="Gene3D" id="3.30.420.380">
    <property type="match status" value="1"/>
</dbReference>
<reference evidence="1" key="1">
    <citation type="journal article" date="2014" name="Front. Microbiol.">
        <title>High frequency of phylogenetically diverse reductive dehalogenase-homologous genes in deep subseafloor sedimentary metagenomes.</title>
        <authorList>
            <person name="Kawai M."/>
            <person name="Futagami T."/>
            <person name="Toyoda A."/>
            <person name="Takaki Y."/>
            <person name="Nishi S."/>
            <person name="Hori S."/>
            <person name="Arai W."/>
            <person name="Tsubouchi T."/>
            <person name="Morono Y."/>
            <person name="Uchiyama I."/>
            <person name="Ito T."/>
            <person name="Fujiyama A."/>
            <person name="Inagaki F."/>
            <person name="Takami H."/>
        </authorList>
    </citation>
    <scope>NUCLEOTIDE SEQUENCE</scope>
    <source>
        <strain evidence="1">Expedition CK06-06</strain>
    </source>
</reference>
<dbReference type="InterPro" id="IPR043129">
    <property type="entry name" value="ATPase_NBD"/>
</dbReference>
<accession>X1RHR1</accession>
<evidence type="ECO:0008006" key="2">
    <source>
        <dbReference type="Google" id="ProtNLM"/>
    </source>
</evidence>
<comment type="caution">
    <text evidence="1">The sequence shown here is derived from an EMBL/GenBank/DDBJ whole genome shotgun (WGS) entry which is preliminary data.</text>
</comment>
<dbReference type="EMBL" id="BARW01006754">
    <property type="protein sequence ID" value="GAI80292.1"/>
    <property type="molecule type" value="Genomic_DNA"/>
</dbReference>
<protein>
    <recommendedName>
        <fullName evidence="2">SHS2 domain-containing protein</fullName>
    </recommendedName>
</protein>
<name>X1RHR1_9ZZZZ</name>
<sequence>MEPQNYLGIYISRDTATVVCLALIGRHGKVLGCFSVSVEEQEQASPQVLASLIAQGCAERNLGFSEVAVALDCAMFMQHSVHSEFNDPKQIAATIRFDTEEALATNITNVALAFEITSAGQAGSELTVFTAQRKILSEVLLSLQQHNLDPVTIEPDVNCLSRSIAAKASSAESQPPGTLFGILSGRNGYLIAPPVSTGGGSQKASTTRTFLVGPTQDRGALLTREVLVTAALVGGGEPINHLKVFDSAGTVDYQQLSEKLSIEAGGVDWLAAEAESRTTADCAD</sequence>
<evidence type="ECO:0000313" key="1">
    <source>
        <dbReference type="EMBL" id="GAI80292.1"/>
    </source>
</evidence>
<proteinExistence type="predicted"/>
<dbReference type="SUPFAM" id="SSF53067">
    <property type="entry name" value="Actin-like ATPase domain"/>
    <property type="match status" value="1"/>
</dbReference>
<organism evidence="1">
    <name type="scientific">marine sediment metagenome</name>
    <dbReference type="NCBI Taxonomy" id="412755"/>
    <lineage>
        <taxon>unclassified sequences</taxon>
        <taxon>metagenomes</taxon>
        <taxon>ecological metagenomes</taxon>
    </lineage>
</organism>
<feature type="non-terminal residue" evidence="1">
    <location>
        <position position="284"/>
    </location>
</feature>